<comment type="caution">
    <text evidence="1">The sequence shown here is derived from an EMBL/GenBank/DDBJ whole genome shotgun (WGS) entry which is preliminary data.</text>
</comment>
<organism evidence="1 2">
    <name type="scientific">Candidatus Thermofonsia Clade 3 bacterium</name>
    <dbReference type="NCBI Taxonomy" id="2364212"/>
    <lineage>
        <taxon>Bacteria</taxon>
        <taxon>Bacillati</taxon>
        <taxon>Chloroflexota</taxon>
        <taxon>Candidatus Thermofontia</taxon>
        <taxon>Candidatus Thermofonsia Clade 3</taxon>
    </lineage>
</organism>
<proteinExistence type="predicted"/>
<name>A0A2M8QA59_9CHLR</name>
<dbReference type="AlphaFoldDB" id="A0A2M8QA59"/>
<evidence type="ECO:0000313" key="1">
    <source>
        <dbReference type="EMBL" id="PJF46698.1"/>
    </source>
</evidence>
<protein>
    <submittedName>
        <fullName evidence="1">Uncharacterized protein</fullName>
    </submittedName>
</protein>
<gene>
    <name evidence="1" type="ORF">CUN48_12480</name>
</gene>
<dbReference type="EMBL" id="PGTN01000108">
    <property type="protein sequence ID" value="PJF46698.1"/>
    <property type="molecule type" value="Genomic_DNA"/>
</dbReference>
<dbReference type="Proteomes" id="UP000230790">
    <property type="component" value="Unassembled WGS sequence"/>
</dbReference>
<evidence type="ECO:0000313" key="2">
    <source>
        <dbReference type="Proteomes" id="UP000230790"/>
    </source>
</evidence>
<sequence>MQAREIRPRRDEPHARAATLLPDGNLRIWPLPELTARDDPHATWQATAIAMLRPVKRVRPPCECRIVLG</sequence>
<accession>A0A2M8QA59</accession>
<reference evidence="1 2" key="1">
    <citation type="submission" date="2017-11" db="EMBL/GenBank/DDBJ databases">
        <title>Evolution of Phototrophy in the Chloroflexi Phylum Driven by Horizontal Gene Transfer.</title>
        <authorList>
            <person name="Ward L.M."/>
            <person name="Hemp J."/>
            <person name="Shih P.M."/>
            <person name="Mcglynn S.E."/>
            <person name="Fischer W."/>
        </authorList>
    </citation>
    <scope>NUCLEOTIDE SEQUENCE [LARGE SCALE GENOMIC DNA]</scope>
    <source>
        <strain evidence="1">JP3_7</strain>
    </source>
</reference>